<dbReference type="Proteomes" id="UP000029223">
    <property type="component" value="Unassembled WGS sequence"/>
</dbReference>
<name>A0ABQ0J6W4_9VIBR</name>
<sequence>MFSADYNRGVNAIQEIWANKSFNFERGNIGFGVKLAMESIDERIQPQAKVFGSYRLTDRFSVNGYALYHVEFKRGAGTELSVDEEGNPVSTKFGGEFPYWEIEPGIGYQISENSGAWLNLRLQEGKLSLDNSAQTRETERETILKPGIWYSFGKLSASLWGEFGKLEKEDTNTGAHAWTESYNKIGISANYPIAKNWRVFGEASYKDIKFQSGADRETFDGYIPLFIAGINYTF</sequence>
<evidence type="ECO:0000313" key="1">
    <source>
        <dbReference type="EMBL" id="GAL24520.1"/>
    </source>
</evidence>
<comment type="caution">
    <text evidence="1">The sequence shown here is derived from an EMBL/GenBank/DDBJ whole genome shotgun (WGS) entry which is preliminary data.</text>
</comment>
<reference evidence="2" key="1">
    <citation type="submission" date="2014-09" db="EMBL/GenBank/DDBJ databases">
        <title>Vibrio variabilis JCM 19239. (C206) whole genome shotgun sequence.</title>
        <authorList>
            <person name="Sawabe T."/>
            <person name="Meirelles P."/>
            <person name="Nakanishi M."/>
            <person name="Sayaka M."/>
            <person name="Hattori M."/>
            <person name="Ohkuma M."/>
        </authorList>
    </citation>
    <scope>NUCLEOTIDE SEQUENCE [LARGE SCALE GENOMIC DNA]</scope>
    <source>
        <strain evidence="2">JCM 19239</strain>
    </source>
</reference>
<gene>
    <name evidence="1" type="ORF">JCM19239_1974</name>
</gene>
<organism evidence="1 2">
    <name type="scientific">Vibrio variabilis</name>
    <dbReference type="NCBI Taxonomy" id="990271"/>
    <lineage>
        <taxon>Bacteria</taxon>
        <taxon>Pseudomonadati</taxon>
        <taxon>Pseudomonadota</taxon>
        <taxon>Gammaproteobacteria</taxon>
        <taxon>Vibrionales</taxon>
        <taxon>Vibrionaceae</taxon>
        <taxon>Vibrio</taxon>
    </lineage>
</organism>
<reference evidence="2" key="2">
    <citation type="submission" date="2014-09" db="EMBL/GenBank/DDBJ databases">
        <authorList>
            <consortium name="NBRP consortium"/>
            <person name="Sawabe T."/>
            <person name="Meirelles P."/>
            <person name="Nakanishi M."/>
            <person name="Sayaka M."/>
            <person name="Hattori M."/>
            <person name="Ohkuma M."/>
        </authorList>
    </citation>
    <scope>NUCLEOTIDE SEQUENCE [LARGE SCALE GENOMIC DNA]</scope>
    <source>
        <strain evidence="2">JCM 19239</strain>
    </source>
</reference>
<dbReference type="EMBL" id="BBMS01000004">
    <property type="protein sequence ID" value="GAL24520.1"/>
    <property type="molecule type" value="Genomic_DNA"/>
</dbReference>
<protein>
    <submittedName>
        <fullName evidence="1">Uncharacterized protein</fullName>
    </submittedName>
</protein>
<dbReference type="Pfam" id="PF16946">
    <property type="entry name" value="Porin_OmpG_1_2"/>
    <property type="match status" value="1"/>
</dbReference>
<proteinExistence type="predicted"/>
<dbReference type="SUPFAM" id="SSF56935">
    <property type="entry name" value="Porins"/>
    <property type="match status" value="1"/>
</dbReference>
<dbReference type="InterPro" id="IPR031605">
    <property type="entry name" value="Porin_OmpG_1_2"/>
</dbReference>
<keyword evidence="2" id="KW-1185">Reference proteome</keyword>
<accession>A0ABQ0J6W4</accession>
<evidence type="ECO:0000313" key="2">
    <source>
        <dbReference type="Proteomes" id="UP000029223"/>
    </source>
</evidence>